<keyword evidence="3" id="KW-1185">Reference proteome</keyword>
<name>A0A9Q0F301_9ROSI</name>
<evidence type="ECO:0000313" key="3">
    <source>
        <dbReference type="Proteomes" id="UP001141552"/>
    </source>
</evidence>
<dbReference type="InterPro" id="IPR032675">
    <property type="entry name" value="LRR_dom_sf"/>
</dbReference>
<dbReference type="SUPFAM" id="SSF52047">
    <property type="entry name" value="RNI-like"/>
    <property type="match status" value="1"/>
</dbReference>
<dbReference type="Proteomes" id="UP001141552">
    <property type="component" value="Unassembled WGS sequence"/>
</dbReference>
<dbReference type="PROSITE" id="PS50181">
    <property type="entry name" value="FBOX"/>
    <property type="match status" value="1"/>
</dbReference>
<dbReference type="PANTHER" id="PTHR31900">
    <property type="entry name" value="F-BOX/RNI SUPERFAMILY PROTEIN-RELATED"/>
    <property type="match status" value="1"/>
</dbReference>
<dbReference type="OrthoDB" id="811707at2759"/>
<dbReference type="Gene3D" id="3.80.10.10">
    <property type="entry name" value="Ribonuclease Inhibitor"/>
    <property type="match status" value="1"/>
</dbReference>
<protein>
    <recommendedName>
        <fullName evidence="1">F-box domain-containing protein</fullName>
    </recommendedName>
</protein>
<dbReference type="InterPro" id="IPR050232">
    <property type="entry name" value="FBL13/AtMIF1-like"/>
</dbReference>
<dbReference type="CDD" id="cd09917">
    <property type="entry name" value="F-box_SF"/>
    <property type="match status" value="1"/>
</dbReference>
<evidence type="ECO:0000313" key="2">
    <source>
        <dbReference type="EMBL" id="KAJ4823055.1"/>
    </source>
</evidence>
<organism evidence="2 3">
    <name type="scientific">Turnera subulata</name>
    <dbReference type="NCBI Taxonomy" id="218843"/>
    <lineage>
        <taxon>Eukaryota</taxon>
        <taxon>Viridiplantae</taxon>
        <taxon>Streptophyta</taxon>
        <taxon>Embryophyta</taxon>
        <taxon>Tracheophyta</taxon>
        <taxon>Spermatophyta</taxon>
        <taxon>Magnoliopsida</taxon>
        <taxon>eudicotyledons</taxon>
        <taxon>Gunneridae</taxon>
        <taxon>Pentapetalae</taxon>
        <taxon>rosids</taxon>
        <taxon>fabids</taxon>
        <taxon>Malpighiales</taxon>
        <taxon>Passifloraceae</taxon>
        <taxon>Turnera</taxon>
    </lineage>
</organism>
<comment type="caution">
    <text evidence="2">The sequence shown here is derived from an EMBL/GenBank/DDBJ whole genome shotgun (WGS) entry which is preliminary data.</text>
</comment>
<dbReference type="Gene3D" id="1.20.1280.50">
    <property type="match status" value="1"/>
</dbReference>
<reference evidence="2" key="1">
    <citation type="submission" date="2022-02" db="EMBL/GenBank/DDBJ databases">
        <authorList>
            <person name="Henning P.M."/>
            <person name="McCubbin A.G."/>
            <person name="Shore J.S."/>
        </authorList>
    </citation>
    <scope>NUCLEOTIDE SEQUENCE</scope>
    <source>
        <strain evidence="2">F60SS</strain>
        <tissue evidence="2">Leaves</tissue>
    </source>
</reference>
<gene>
    <name evidence="2" type="ORF">Tsubulata_027792</name>
</gene>
<dbReference type="SMART" id="SM00256">
    <property type="entry name" value="FBOX"/>
    <property type="match status" value="1"/>
</dbReference>
<dbReference type="InterPro" id="IPR036047">
    <property type="entry name" value="F-box-like_dom_sf"/>
</dbReference>
<accession>A0A9Q0F301</accession>
<evidence type="ECO:0000259" key="1">
    <source>
        <dbReference type="PROSITE" id="PS50181"/>
    </source>
</evidence>
<proteinExistence type="predicted"/>
<sequence>MSKSFVRTGNLNLREKNLSSRTGNLITDIMNRLSSLPEDIVLHILSFLLQDTKSFVRFSAVSRQWNTHLESFVRDFFFDDESLSPSAILESLESQYVPKIGTFHFSYFPEKPYRGEETYDKVIDFATSRFVNNLSLNFNHAAGWAGGHHMGGLACPSLKTLRLNRCVLGDTFSCPTVTSMHLENCLIEGLNLSYACPNLKELCLVDPNYSYICGMIIEAGPKLVRLSVEYKRPYDAFGISMISAPGLEYFRFVVDHSVDMEYFPAVDDFPCLHAAVIDAPIGRFNLIKNNQKLSKKLRRKQERFCISLFKLLEWLHKAEYLSLSPTVIQVLSMVPNIMERHSSPFTRLKALTLLENPVDGGADFLHIPENALCYLLGGSTSAKLQLPSKREG</sequence>
<dbReference type="AlphaFoldDB" id="A0A9Q0F301"/>
<dbReference type="InterPro" id="IPR001810">
    <property type="entry name" value="F-box_dom"/>
</dbReference>
<dbReference type="Pfam" id="PF12937">
    <property type="entry name" value="F-box-like"/>
    <property type="match status" value="1"/>
</dbReference>
<dbReference type="SUPFAM" id="SSF81383">
    <property type="entry name" value="F-box domain"/>
    <property type="match status" value="1"/>
</dbReference>
<reference evidence="2" key="2">
    <citation type="journal article" date="2023" name="Plants (Basel)">
        <title>Annotation of the Turnera subulata (Passifloraceae) Draft Genome Reveals the S-Locus Evolved after the Divergence of Turneroideae from Passifloroideae in a Stepwise Manner.</title>
        <authorList>
            <person name="Henning P.M."/>
            <person name="Roalson E.H."/>
            <person name="Mir W."/>
            <person name="McCubbin A.G."/>
            <person name="Shore J.S."/>
        </authorList>
    </citation>
    <scope>NUCLEOTIDE SEQUENCE</scope>
    <source>
        <strain evidence="2">F60SS</strain>
    </source>
</reference>
<dbReference type="PANTHER" id="PTHR31900:SF32">
    <property type="entry name" value="F-BOX_RNI_FBD-LIKE DOMAIN PROTEIN"/>
    <property type="match status" value="1"/>
</dbReference>
<dbReference type="EMBL" id="JAKUCV010007532">
    <property type="protein sequence ID" value="KAJ4823055.1"/>
    <property type="molecule type" value="Genomic_DNA"/>
</dbReference>
<feature type="domain" description="F-box" evidence="1">
    <location>
        <begin position="30"/>
        <end position="81"/>
    </location>
</feature>